<dbReference type="InterPro" id="IPR011856">
    <property type="entry name" value="tRNA_endonuc-like_dom_sf"/>
</dbReference>
<evidence type="ECO:0000256" key="1">
    <source>
        <dbReference type="ARBA" id="ARBA00023125"/>
    </source>
</evidence>
<dbReference type="OrthoDB" id="570199at2"/>
<reference evidence="3 4" key="1">
    <citation type="submission" date="2018-05" db="EMBL/GenBank/DDBJ databases">
        <title>complete genome sequence of Aquabacterium olei NBRC 110486.</title>
        <authorList>
            <person name="Tang B."/>
            <person name="Chang J."/>
            <person name="Zhang L."/>
            <person name="Yang H."/>
        </authorList>
    </citation>
    <scope>NUCLEOTIDE SEQUENCE [LARGE SCALE GENOMIC DNA]</scope>
    <source>
        <strain evidence="3 4">NBRC 110486</strain>
    </source>
</reference>
<organism evidence="3 4">
    <name type="scientific">Aquabacterium olei</name>
    <dbReference type="NCBI Taxonomy" id="1296669"/>
    <lineage>
        <taxon>Bacteria</taxon>
        <taxon>Pseudomonadati</taxon>
        <taxon>Pseudomonadota</taxon>
        <taxon>Betaproteobacteria</taxon>
        <taxon>Burkholderiales</taxon>
        <taxon>Aquabacterium</taxon>
    </lineage>
</organism>
<feature type="domain" description="Endonuclease NucS C-terminal" evidence="2">
    <location>
        <begin position="204"/>
        <end position="284"/>
    </location>
</feature>
<proteinExistence type="predicted"/>
<evidence type="ECO:0000313" key="3">
    <source>
        <dbReference type="EMBL" id="AWI54800.1"/>
    </source>
</evidence>
<dbReference type="CDD" id="cd22341">
    <property type="entry name" value="NucS-like"/>
    <property type="match status" value="1"/>
</dbReference>
<gene>
    <name evidence="3" type="ORF">DEH84_16285</name>
</gene>
<dbReference type="GO" id="GO:0004519">
    <property type="term" value="F:endonuclease activity"/>
    <property type="evidence" value="ECO:0007669"/>
    <property type="project" value="InterPro"/>
</dbReference>
<sequence length="319" mass="35112">MSQPSKRYYRVMLGRQSAHAAECRAGGFIGADFDIHEDLTGKLPDEWRQFNAAFIPVFLTGHPDKSKIAAGLACGALWTVAKGIEVGDIVLCPDGTGSYFVGEVQDGYTYAPGQVLPHRRSVNWLPLTIARAAMSEALRNSTGSIGTVSNITDHHPEIEQFLSTLPGQAAPNIVATDPVVEDPVAFAMEKHLEDFLVKNWAQTELAQHFKIYEEDGELVGQQYATDAGPIDILAVSKDGQRLLVVELKRGRASDVVVGQILRYMGFVKEQIAEPHQTVEGAIIALDDDKKLRWALLAVPQISFYRYEVKFKLIPVETGH</sequence>
<dbReference type="AlphaFoldDB" id="A0A2U8FUV7"/>
<dbReference type="InterPro" id="IPR048301">
    <property type="entry name" value="NucS_C"/>
</dbReference>
<name>A0A2U8FUV7_9BURK</name>
<dbReference type="Gene3D" id="3.40.1350.10">
    <property type="match status" value="1"/>
</dbReference>
<dbReference type="KEGG" id="aon:DEH84_16285"/>
<dbReference type="Pfam" id="PF01939">
    <property type="entry name" value="NucS_C"/>
    <property type="match status" value="1"/>
</dbReference>
<dbReference type="EMBL" id="CP029210">
    <property type="protein sequence ID" value="AWI54800.1"/>
    <property type="molecule type" value="Genomic_DNA"/>
</dbReference>
<protein>
    <submittedName>
        <fullName evidence="3">DUF91 domain-containing protein</fullName>
    </submittedName>
</protein>
<accession>A0A2U8FUV7</accession>
<dbReference type="Proteomes" id="UP000244892">
    <property type="component" value="Chromosome"/>
</dbReference>
<dbReference type="RefSeq" id="WP_109037837.1">
    <property type="nucleotide sequence ID" value="NZ_CP029210.1"/>
</dbReference>
<dbReference type="GO" id="GO:0003677">
    <property type="term" value="F:DNA binding"/>
    <property type="evidence" value="ECO:0007669"/>
    <property type="project" value="UniProtKB-KW"/>
</dbReference>
<keyword evidence="1" id="KW-0238">DNA-binding</keyword>
<dbReference type="InterPro" id="IPR002793">
    <property type="entry name" value="Endonuclease_NucS"/>
</dbReference>
<evidence type="ECO:0000259" key="2">
    <source>
        <dbReference type="Pfam" id="PF01939"/>
    </source>
</evidence>
<evidence type="ECO:0000313" key="4">
    <source>
        <dbReference type="Proteomes" id="UP000244892"/>
    </source>
</evidence>
<keyword evidence="4" id="KW-1185">Reference proteome</keyword>